<evidence type="ECO:0000313" key="2">
    <source>
        <dbReference type="EMBL" id="ALR77129.1"/>
    </source>
</evidence>
<dbReference type="OrthoDB" id="8607336at2"/>
<feature type="chain" id="PRO_5032906909" description="YecR-like lipoprotein" evidence="1">
    <location>
        <begin position="23"/>
        <end position="113"/>
    </location>
</feature>
<feature type="signal peptide" evidence="1">
    <location>
        <begin position="1"/>
        <end position="22"/>
    </location>
</feature>
<evidence type="ECO:0008006" key="4">
    <source>
        <dbReference type="Google" id="ProtNLM"/>
    </source>
</evidence>
<evidence type="ECO:0000256" key="1">
    <source>
        <dbReference type="SAM" id="SignalP"/>
    </source>
</evidence>
<protein>
    <recommendedName>
        <fullName evidence="4">YecR-like lipoprotein</fullName>
    </recommendedName>
</protein>
<proteinExistence type="predicted"/>
<dbReference type="Pfam" id="PF13992">
    <property type="entry name" value="YecR"/>
    <property type="match status" value="1"/>
</dbReference>
<dbReference type="KEGG" id="kle:AO703_12725"/>
<organism evidence="2 3">
    <name type="scientific">[Enterobacter] lignolyticus</name>
    <dbReference type="NCBI Taxonomy" id="1334193"/>
    <lineage>
        <taxon>Bacteria</taxon>
        <taxon>Pseudomonadati</taxon>
        <taxon>Pseudomonadota</taxon>
        <taxon>Gammaproteobacteria</taxon>
        <taxon>Enterobacterales</taxon>
        <taxon>Enterobacteriaceae</taxon>
        <taxon>Pluralibacter</taxon>
    </lineage>
</organism>
<reference evidence="3" key="1">
    <citation type="submission" date="2015-10" db="EMBL/GenBank/DDBJ databases">
        <title>Complete Genome Sequencing of Klebsiella sp. strain G5.</title>
        <authorList>
            <person name="Chan K.-G."/>
            <person name="Chen J.-W."/>
        </authorList>
    </citation>
    <scope>NUCLEOTIDE SEQUENCE [LARGE SCALE GENOMIC DNA]</scope>
    <source>
        <strain evidence="3">G5</strain>
    </source>
</reference>
<dbReference type="PROSITE" id="PS51257">
    <property type="entry name" value="PROKAR_LIPOPROTEIN"/>
    <property type="match status" value="1"/>
</dbReference>
<keyword evidence="1" id="KW-0732">Signal</keyword>
<name>A0A806XEB3_9ENTR</name>
<dbReference type="AlphaFoldDB" id="A0A806XEB3"/>
<evidence type="ECO:0000313" key="3">
    <source>
        <dbReference type="Proteomes" id="UP000069162"/>
    </source>
</evidence>
<dbReference type="RefSeq" id="WP_062741395.1">
    <property type="nucleotide sequence ID" value="NZ_CP012871.1"/>
</dbReference>
<dbReference type="InterPro" id="IPR025731">
    <property type="entry name" value="YecR-like"/>
</dbReference>
<dbReference type="EMBL" id="CP012871">
    <property type="protein sequence ID" value="ALR77129.1"/>
    <property type="molecule type" value="Genomic_DNA"/>
</dbReference>
<accession>A0A806XEB3</accession>
<sequence>MKKTLPVAVILLLSACTVPRQASVSSVDANSGIVRLSYGQAVLQSATTDSYVANGMATKQCQQMGYATAFPYGQPEETCTTISGSLCLNHTITLQYQCRGVTVTPMTSTGSYW</sequence>
<dbReference type="Proteomes" id="UP000069162">
    <property type="component" value="Chromosome"/>
</dbReference>
<gene>
    <name evidence="2" type="ORF">AO703_12725</name>
</gene>